<keyword evidence="2" id="KW-1185">Reference proteome</keyword>
<dbReference type="KEGG" id="lok:Loa_02921"/>
<organism evidence="1 2">
    <name type="scientific">Legionella oakridgensis ATCC 33761 = DSM 21215</name>
    <dbReference type="NCBI Taxonomy" id="1268635"/>
    <lineage>
        <taxon>Bacteria</taxon>
        <taxon>Pseudomonadati</taxon>
        <taxon>Pseudomonadota</taxon>
        <taxon>Gammaproteobacteria</taxon>
        <taxon>Legionellales</taxon>
        <taxon>Legionellaceae</taxon>
        <taxon>Legionella</taxon>
    </lineage>
</organism>
<dbReference type="HOGENOM" id="CLU_1693309_0_0_6"/>
<accession>W0BJ59</accession>
<gene>
    <name evidence="1" type="ORF">Loa_02921</name>
</gene>
<sequence>MVALRFHDLPRDADPLNSFRYFVAMHQAQKAVEQFKAGRLERLASHPQLTNVRALAAAKKTLIHKHLHDCIADLETLDKLHPRYQQTKCERVLEWISKLRKANEVLCREYTRLLFRPGPGLLDNLMLDATEEVKKRLQVLIKQESEVSQTPSQVM</sequence>
<name>W0BJ59_9GAMM</name>
<dbReference type="STRING" id="1268635.Loa_02921"/>
<proteinExistence type="predicted"/>
<evidence type="ECO:0000313" key="2">
    <source>
        <dbReference type="Proteomes" id="UP000018838"/>
    </source>
</evidence>
<dbReference type="AlphaFoldDB" id="W0BJ59"/>
<protein>
    <submittedName>
        <fullName evidence="1">Uncharacterized protein</fullName>
    </submittedName>
</protein>
<dbReference type="PATRIC" id="fig|1268635.3.peg.3000"/>
<dbReference type="EMBL" id="CP004006">
    <property type="protein sequence ID" value="AHE68449.1"/>
    <property type="molecule type" value="Genomic_DNA"/>
</dbReference>
<reference evidence="1 2" key="1">
    <citation type="journal article" date="2013" name="Int. J. Med. Microbiol.">
        <title>Legionella oakridgensis ATCC 33761 genome sequence and phenotypic characterization reveals its replication capacity in amoebae.</title>
        <authorList>
            <person name="Brzuszkiewicz E."/>
            <person name="Schulz T."/>
            <person name="Rydzewski K."/>
            <person name="Daniel R."/>
            <person name="Gillmaier N."/>
            <person name="Dittmann C."/>
            <person name="Holland G."/>
            <person name="Schunder E."/>
            <person name="Lautner M."/>
            <person name="Eisenreich W."/>
            <person name="Luck C."/>
            <person name="Heuner K."/>
        </authorList>
    </citation>
    <scope>NUCLEOTIDE SEQUENCE [LARGE SCALE GENOMIC DNA]</scope>
    <source>
        <strain>OR-10</strain>
        <strain evidence="2">ATCC 33761</strain>
    </source>
</reference>
<dbReference type="Proteomes" id="UP000018838">
    <property type="component" value="Chromosome"/>
</dbReference>
<evidence type="ECO:0000313" key="1">
    <source>
        <dbReference type="EMBL" id="AHE68449.1"/>
    </source>
</evidence>